<evidence type="ECO:0000313" key="4">
    <source>
        <dbReference type="EMBL" id="URN94730.1"/>
    </source>
</evidence>
<sequence length="264" mass="30059">MNRSFFDKYGVGLIIIVVGSWFLGRQLGIIDFGLGKIITILIGVMIIYYGIKMITNNRKQEDSNDSTWNKYNPNIQPPPPLHEDPTMKNPGYDDEKYSSEQKSYGPTYEESPPSSSRPKWKNWGHDHSYDHTFGEYGDHKINKSTFIGDFHFGKQYWELKPMNLSAFIGDTTIDLTKAQIPYGETRIIISAFIGDIKVFVPNDVTVGVKVQMNAFIGDSKFLDQREGGIMSQVNQQTNHFNECERKILIVVSTFIGDVKVKRVG</sequence>
<dbReference type="NCBIfam" id="NF040535">
    <property type="entry name" value="LiaF_C_term"/>
    <property type="match status" value="1"/>
</dbReference>
<feature type="transmembrane region" description="Helical" evidence="2">
    <location>
        <begin position="5"/>
        <end position="23"/>
    </location>
</feature>
<evidence type="ECO:0000313" key="5">
    <source>
        <dbReference type="Proteomes" id="UP001056756"/>
    </source>
</evidence>
<dbReference type="InterPro" id="IPR024425">
    <property type="entry name" value="LiaF-like_C"/>
</dbReference>
<organism evidence="4 5">
    <name type="scientific">Candidatus Pristimantibacillus lignocellulolyticus</name>
    <dbReference type="NCBI Taxonomy" id="2994561"/>
    <lineage>
        <taxon>Bacteria</taxon>
        <taxon>Bacillati</taxon>
        <taxon>Bacillota</taxon>
        <taxon>Bacilli</taxon>
        <taxon>Bacillales</taxon>
        <taxon>Paenibacillaceae</taxon>
        <taxon>Candidatus Pristimantibacillus</taxon>
    </lineage>
</organism>
<evidence type="ECO:0000259" key="3">
    <source>
        <dbReference type="Pfam" id="PF09922"/>
    </source>
</evidence>
<accession>A0A9J6ZEY7</accession>
<dbReference type="EMBL" id="CP097899">
    <property type="protein sequence ID" value="URN94730.1"/>
    <property type="molecule type" value="Genomic_DNA"/>
</dbReference>
<keyword evidence="2" id="KW-0472">Membrane</keyword>
<gene>
    <name evidence="4" type="primary">liaF</name>
    <name evidence="4" type="ORF">NAG76_00265</name>
</gene>
<proteinExistence type="predicted"/>
<dbReference type="InterPro" id="IPR047793">
    <property type="entry name" value="LiaF_C"/>
</dbReference>
<dbReference type="PIRSF" id="PIRSF031509">
    <property type="entry name" value="Cell_wall_LiaF/YvqF"/>
    <property type="match status" value="1"/>
</dbReference>
<feature type="region of interest" description="Disordered" evidence="1">
    <location>
        <begin position="62"/>
        <end position="120"/>
    </location>
</feature>
<protein>
    <submittedName>
        <fullName evidence="4">Cell wall-active antibiotics response protein LiaF</fullName>
    </submittedName>
</protein>
<feature type="domain" description="Cell wall-active antibiotics response LiaF-like C-terminal" evidence="3">
    <location>
        <begin position="146"/>
        <end position="260"/>
    </location>
</feature>
<dbReference type="Proteomes" id="UP001056756">
    <property type="component" value="Chromosome"/>
</dbReference>
<dbReference type="AlphaFoldDB" id="A0A9J6ZEY7"/>
<dbReference type="KEGG" id="plig:NAG76_00265"/>
<feature type="transmembrane region" description="Helical" evidence="2">
    <location>
        <begin position="29"/>
        <end position="51"/>
    </location>
</feature>
<evidence type="ECO:0000256" key="1">
    <source>
        <dbReference type="SAM" id="MobiDB-lite"/>
    </source>
</evidence>
<reference evidence="4" key="1">
    <citation type="submission" date="2022-05" db="EMBL/GenBank/DDBJ databases">
        <title>Novel bacterial taxa in a minimal lignocellulolytic consortium and its capacity to transform plastics disclosed by genome-resolved metagenomics.</title>
        <authorList>
            <person name="Rodriguez C.A.D."/>
            <person name="Diaz-Garcia L."/>
            <person name="Herrera K."/>
            <person name="Tarazona N.A."/>
            <person name="Sproer C."/>
            <person name="Overmann J."/>
            <person name="Jimenez D.J."/>
        </authorList>
    </citation>
    <scope>NUCLEOTIDE SEQUENCE</scope>
    <source>
        <strain evidence="4">MAG5</strain>
    </source>
</reference>
<feature type="compositionally biased region" description="Polar residues" evidence="1">
    <location>
        <begin position="65"/>
        <end position="74"/>
    </location>
</feature>
<keyword evidence="2" id="KW-0812">Transmembrane</keyword>
<name>A0A9J6ZEY7_9BACL</name>
<evidence type="ECO:0000256" key="2">
    <source>
        <dbReference type="SAM" id="Phobius"/>
    </source>
</evidence>
<dbReference type="Pfam" id="PF09922">
    <property type="entry name" value="LiaF-like_C"/>
    <property type="match status" value="1"/>
</dbReference>
<dbReference type="GO" id="GO:0016020">
    <property type="term" value="C:membrane"/>
    <property type="evidence" value="ECO:0007669"/>
    <property type="project" value="InterPro"/>
</dbReference>
<dbReference type="InterPro" id="IPR016975">
    <property type="entry name" value="Cell_wall_LiaF"/>
</dbReference>
<feature type="compositionally biased region" description="Basic and acidic residues" evidence="1">
    <location>
        <begin position="81"/>
        <end position="99"/>
    </location>
</feature>
<keyword evidence="2" id="KW-1133">Transmembrane helix</keyword>